<feature type="domain" description="FAD/NAD(P)-binding" evidence="1">
    <location>
        <begin position="44"/>
        <end position="341"/>
    </location>
</feature>
<dbReference type="PRINTS" id="PR00368">
    <property type="entry name" value="FADPNR"/>
</dbReference>
<name>V9D0I4_9EURO</name>
<dbReference type="PANTHER" id="PTHR43735">
    <property type="entry name" value="APOPTOSIS-INDUCING FACTOR 1"/>
    <property type="match status" value="1"/>
</dbReference>
<dbReference type="Gene3D" id="3.50.50.100">
    <property type="match status" value="1"/>
</dbReference>
<dbReference type="AlphaFoldDB" id="V9D0I4"/>
<accession>V9D0I4</accession>
<dbReference type="VEuPathDB" id="FungiDB:G647_08420"/>
<dbReference type="Pfam" id="PF07992">
    <property type="entry name" value="Pyr_redox_2"/>
    <property type="match status" value="1"/>
</dbReference>
<evidence type="ECO:0000259" key="1">
    <source>
        <dbReference type="Pfam" id="PF07992"/>
    </source>
</evidence>
<gene>
    <name evidence="2" type="ORF">G647_08420</name>
</gene>
<organism evidence="2 3">
    <name type="scientific">Cladophialophora carrionii CBS 160.54</name>
    <dbReference type="NCBI Taxonomy" id="1279043"/>
    <lineage>
        <taxon>Eukaryota</taxon>
        <taxon>Fungi</taxon>
        <taxon>Dikarya</taxon>
        <taxon>Ascomycota</taxon>
        <taxon>Pezizomycotina</taxon>
        <taxon>Eurotiomycetes</taxon>
        <taxon>Chaetothyriomycetidae</taxon>
        <taxon>Chaetothyriales</taxon>
        <taxon>Herpotrichiellaceae</taxon>
        <taxon>Cladophialophora</taxon>
    </lineage>
</organism>
<reference evidence="2 3" key="1">
    <citation type="submission" date="2013-03" db="EMBL/GenBank/DDBJ databases">
        <title>The Genome Sequence of Cladophialophora carrionii CBS 160.54.</title>
        <authorList>
            <consortium name="The Broad Institute Genomics Platform"/>
            <person name="Cuomo C."/>
            <person name="de Hoog S."/>
            <person name="Gorbushina A."/>
            <person name="Walker B."/>
            <person name="Young S.K."/>
            <person name="Zeng Q."/>
            <person name="Gargeya S."/>
            <person name="Fitzgerald M."/>
            <person name="Haas B."/>
            <person name="Abouelleil A."/>
            <person name="Allen A.W."/>
            <person name="Alvarado L."/>
            <person name="Arachchi H.M."/>
            <person name="Berlin A.M."/>
            <person name="Chapman S.B."/>
            <person name="Gainer-Dewar J."/>
            <person name="Goldberg J."/>
            <person name="Griggs A."/>
            <person name="Gujja S."/>
            <person name="Hansen M."/>
            <person name="Howarth C."/>
            <person name="Imamovic A."/>
            <person name="Ireland A."/>
            <person name="Larimer J."/>
            <person name="McCowan C."/>
            <person name="Murphy C."/>
            <person name="Pearson M."/>
            <person name="Poon T.W."/>
            <person name="Priest M."/>
            <person name="Roberts A."/>
            <person name="Saif S."/>
            <person name="Shea T."/>
            <person name="Sisk P."/>
            <person name="Sykes S."/>
            <person name="Wortman J."/>
            <person name="Nusbaum C."/>
            <person name="Birren B."/>
        </authorList>
    </citation>
    <scope>NUCLEOTIDE SEQUENCE [LARGE SCALE GENOMIC DNA]</scope>
    <source>
        <strain evidence="2 3">CBS 160.54</strain>
    </source>
</reference>
<protein>
    <recommendedName>
        <fullName evidence="1">FAD/NAD(P)-binding domain-containing protein</fullName>
    </recommendedName>
</protein>
<dbReference type="GO" id="GO:0005737">
    <property type="term" value="C:cytoplasm"/>
    <property type="evidence" value="ECO:0007669"/>
    <property type="project" value="TreeGrafter"/>
</dbReference>
<sequence length="431" mass="46693">MFLKFLLILRLLGFTFSLITQRLSLVLSAKLHRLTYRVVSHPKNIVIIGGSFGGYFLATRLAESLPSGYKVILIEKHTHFHFTWNFPRSTVVPGQEHKAFIPYPDKPADTPEGSFELKRGVVTTINEKSVVLATGEVVEYAYLALATGSQHRYPAALHSDDKGGAVRFFADVQTRIQHAETIVVVGGGAAGVEVAGDIRSKYPLKTVTLVHSRDRLLNSFAPGLHAIARPALEELGVKLHLGERVVGGFDLELDLDGPGNVVLSSGTVLPCDLLIKCTGQTPNSQLVRAFSPSSIAASGAILVHPTLQVKIENAPSPNVYALGDVVDLPGPKMGRAASMQGFLVAENIVRSIRGKKLRDYVPSLIDSSIELTLGLTKNVTYISDGTTDVSFSKKMTDEAMHAAQAWRLMGAKPFEEPNIQIPDRVVDKNGA</sequence>
<dbReference type="InterPro" id="IPR036188">
    <property type="entry name" value="FAD/NAD-bd_sf"/>
</dbReference>
<dbReference type="EMBL" id="KB822708">
    <property type="protein sequence ID" value="ETI20385.1"/>
    <property type="molecule type" value="Genomic_DNA"/>
</dbReference>
<dbReference type="SUPFAM" id="SSF51905">
    <property type="entry name" value="FAD/NAD(P)-binding domain"/>
    <property type="match status" value="1"/>
</dbReference>
<dbReference type="GeneID" id="19986913"/>
<evidence type="ECO:0000313" key="2">
    <source>
        <dbReference type="EMBL" id="ETI20385.1"/>
    </source>
</evidence>
<evidence type="ECO:0000313" key="3">
    <source>
        <dbReference type="Proteomes" id="UP000030678"/>
    </source>
</evidence>
<dbReference type="InterPro" id="IPR023753">
    <property type="entry name" value="FAD/NAD-binding_dom"/>
</dbReference>
<dbReference type="GO" id="GO:0004174">
    <property type="term" value="F:electron-transferring-flavoprotein dehydrogenase activity"/>
    <property type="evidence" value="ECO:0007669"/>
    <property type="project" value="TreeGrafter"/>
</dbReference>
<dbReference type="Proteomes" id="UP000030678">
    <property type="component" value="Unassembled WGS sequence"/>
</dbReference>
<dbReference type="GO" id="GO:0050660">
    <property type="term" value="F:flavin adenine dinucleotide binding"/>
    <property type="evidence" value="ECO:0007669"/>
    <property type="project" value="TreeGrafter"/>
</dbReference>
<dbReference type="RefSeq" id="XP_008730953.1">
    <property type="nucleotide sequence ID" value="XM_008732731.1"/>
</dbReference>
<dbReference type="HOGENOM" id="CLU_019845_0_0_1"/>
<dbReference type="OrthoDB" id="202203at2759"/>
<dbReference type="PRINTS" id="PR00411">
    <property type="entry name" value="PNDRDTASEI"/>
</dbReference>
<dbReference type="PANTHER" id="PTHR43735:SF5">
    <property type="entry name" value="FAD_NAD(P)-BINDING DOMAIN-CONTAINING PROTEIN"/>
    <property type="match status" value="1"/>
</dbReference>
<proteinExistence type="predicted"/>